<feature type="transmembrane region" description="Helical" evidence="10">
    <location>
        <begin position="299"/>
        <end position="318"/>
    </location>
</feature>
<keyword evidence="7 10" id="KW-1133">Transmembrane helix</keyword>
<organism evidence="11 12">
    <name type="scientific">Endozoicomonas gorgoniicola</name>
    <dbReference type="NCBI Taxonomy" id="1234144"/>
    <lineage>
        <taxon>Bacteria</taxon>
        <taxon>Pseudomonadati</taxon>
        <taxon>Pseudomonadota</taxon>
        <taxon>Gammaproteobacteria</taxon>
        <taxon>Oceanospirillales</taxon>
        <taxon>Endozoicomonadaceae</taxon>
        <taxon>Endozoicomonas</taxon>
    </lineage>
</organism>
<comment type="caution">
    <text evidence="11">The sequence shown here is derived from an EMBL/GenBank/DDBJ whole genome shotgun (WGS) entry which is preliminary data.</text>
</comment>
<dbReference type="SUPFAM" id="SSF103473">
    <property type="entry name" value="MFS general substrate transporter"/>
    <property type="match status" value="1"/>
</dbReference>
<feature type="transmembrane region" description="Helical" evidence="10">
    <location>
        <begin position="49"/>
        <end position="68"/>
    </location>
</feature>
<evidence type="ECO:0000313" key="11">
    <source>
        <dbReference type="EMBL" id="MCW7554933.1"/>
    </source>
</evidence>
<feature type="transmembrane region" description="Helical" evidence="10">
    <location>
        <begin position="168"/>
        <end position="189"/>
    </location>
</feature>
<evidence type="ECO:0000256" key="7">
    <source>
        <dbReference type="ARBA" id="ARBA00022989"/>
    </source>
</evidence>
<dbReference type="InterPro" id="IPR036259">
    <property type="entry name" value="MFS_trans_sf"/>
</dbReference>
<feature type="transmembrane region" description="Helical" evidence="10">
    <location>
        <begin position="77"/>
        <end position="97"/>
    </location>
</feature>
<feature type="transmembrane region" description="Helical" evidence="10">
    <location>
        <begin position="330"/>
        <end position="351"/>
    </location>
</feature>
<name>A0ABT3MZX7_9GAMM</name>
<dbReference type="RefSeq" id="WP_262564690.1">
    <property type="nucleotide sequence ID" value="NZ_JAPFCC010000001.1"/>
</dbReference>
<reference evidence="11 12" key="1">
    <citation type="submission" date="2022-10" db="EMBL/GenBank/DDBJ databases">
        <title>High-quality genome sequences of two octocoral-associated bacteria, Endozoicomonas euniceicola EF212 and Endozoicomonas gorgoniicola PS125.</title>
        <authorList>
            <person name="Chiou Y.-J."/>
            <person name="Chen Y.-H."/>
        </authorList>
    </citation>
    <scope>NUCLEOTIDE SEQUENCE [LARGE SCALE GENOMIC DNA]</scope>
    <source>
        <strain evidence="11 12">PS125</strain>
    </source>
</reference>
<evidence type="ECO:0000256" key="5">
    <source>
        <dbReference type="ARBA" id="ARBA00022741"/>
    </source>
</evidence>
<evidence type="ECO:0000313" key="12">
    <source>
        <dbReference type="Proteomes" id="UP001209854"/>
    </source>
</evidence>
<evidence type="ECO:0000256" key="4">
    <source>
        <dbReference type="ARBA" id="ARBA00022692"/>
    </source>
</evidence>
<feature type="transmembrane region" description="Helical" evidence="10">
    <location>
        <begin position="260"/>
        <end position="279"/>
    </location>
</feature>
<keyword evidence="4 10" id="KW-0812">Transmembrane</keyword>
<sequence length="482" mass="53782">MLPGCLQKHSLFLNHAFMMFLCIINFDILRNLKESLLVTRMGAEIIPFIKLWVVTPSAFLFVFCYSFLANRLSKQHLFVFTIVPFLVWMPVFSLYLYPNLAELAPSSICQMMSDYLPDNLTLISGLLENWPLTILFACAELWGTGVLCTLFWSTVNDTSTVKSASREYPLLTLVGNSASLLSGPMILLLVRELTGHNDNGWQVSLIYLSMIFVVCGLIIIWLYYHSMTLAPSLSAPQKNHGDTATRLPLKSSFLFLAKCPYLRSIALIMLGYCIAINMAEVAWKSQLVRVYSTESEYSMLMGQLTFYTGLGCLLMAVVTMRLMRFGWRIAALGTPLLMVCTGIPFFLAVALSNSSWLPEALSAPMLLAGISIGTLCNVASKSAKYTLFDVTKEMAFVPLNNEQKLKGKASIELIVSRAGKSSSALVQQFLIVTLGSLTASMHWLASIFMIITIVWMVSVGALSKQYRRYGFIEKGFREKEEG</sequence>
<dbReference type="EMBL" id="JAPFCC010000001">
    <property type="protein sequence ID" value="MCW7554933.1"/>
    <property type="molecule type" value="Genomic_DNA"/>
</dbReference>
<feature type="transmembrane region" description="Helical" evidence="10">
    <location>
        <begin position="12"/>
        <end position="29"/>
    </location>
</feature>
<comment type="subcellular location">
    <subcellularLocation>
        <location evidence="1 10">Membrane</location>
        <topology evidence="1 10">Multi-pass membrane protein</topology>
    </subcellularLocation>
</comment>
<evidence type="ECO:0000256" key="1">
    <source>
        <dbReference type="ARBA" id="ARBA00004141"/>
    </source>
</evidence>
<proteinExistence type="inferred from homology"/>
<comment type="similarity">
    <text evidence="2 10">Belongs to the ADP/ATP translocase tlc family.</text>
</comment>
<evidence type="ECO:0000256" key="10">
    <source>
        <dbReference type="RuleBase" id="RU363121"/>
    </source>
</evidence>
<dbReference type="Proteomes" id="UP001209854">
    <property type="component" value="Unassembled WGS sequence"/>
</dbReference>
<comment type="function">
    <text evidence="9">Provides the rickettsial cell with host ATP in exchange for rickettsial ADP. This is an obligate exchange system. This energy acquiring activity is an important component of rickettsial parasitism.</text>
</comment>
<keyword evidence="3 10" id="KW-0813">Transport</keyword>
<protein>
    <recommendedName>
        <fullName evidence="10">ADP,ATP carrier protein</fullName>
    </recommendedName>
</protein>
<accession>A0ABT3MZX7</accession>
<feature type="transmembrane region" description="Helical" evidence="10">
    <location>
        <begin position="443"/>
        <end position="462"/>
    </location>
</feature>
<evidence type="ECO:0000256" key="9">
    <source>
        <dbReference type="ARBA" id="ARBA00024792"/>
    </source>
</evidence>
<dbReference type="PANTHER" id="PTHR31187:SF1">
    <property type="entry name" value="ADP,ATP CARRIER PROTEIN 1"/>
    <property type="match status" value="1"/>
</dbReference>
<keyword evidence="5 10" id="KW-0547">Nucleotide-binding</keyword>
<gene>
    <name evidence="11" type="ORF">NX722_20380</name>
</gene>
<keyword evidence="8 10" id="KW-0472">Membrane</keyword>
<evidence type="ECO:0000256" key="2">
    <source>
        <dbReference type="ARBA" id="ARBA00007127"/>
    </source>
</evidence>
<evidence type="ECO:0000256" key="6">
    <source>
        <dbReference type="ARBA" id="ARBA00022840"/>
    </source>
</evidence>
<keyword evidence="6 10" id="KW-0067">ATP-binding</keyword>
<feature type="transmembrane region" description="Helical" evidence="10">
    <location>
        <begin position="134"/>
        <end position="156"/>
    </location>
</feature>
<evidence type="ECO:0000256" key="8">
    <source>
        <dbReference type="ARBA" id="ARBA00023136"/>
    </source>
</evidence>
<feature type="transmembrane region" description="Helical" evidence="10">
    <location>
        <begin position="201"/>
        <end position="224"/>
    </location>
</feature>
<dbReference type="Pfam" id="PF03219">
    <property type="entry name" value="TLC"/>
    <property type="match status" value="1"/>
</dbReference>
<evidence type="ECO:0000256" key="3">
    <source>
        <dbReference type="ARBA" id="ARBA00022448"/>
    </source>
</evidence>
<dbReference type="InterPro" id="IPR004667">
    <property type="entry name" value="ADP_ATP_car_bac_type"/>
</dbReference>
<keyword evidence="12" id="KW-1185">Reference proteome</keyword>
<dbReference type="PANTHER" id="PTHR31187">
    <property type="match status" value="1"/>
</dbReference>